<keyword evidence="8" id="KW-1133">Transmembrane helix</keyword>
<evidence type="ECO:0000313" key="11">
    <source>
        <dbReference type="Proteomes" id="UP001596042"/>
    </source>
</evidence>
<comment type="catalytic activity">
    <reaction evidence="1">
        <text>ATP + protein L-histidine = ADP + protein N-phospho-L-histidine.</text>
        <dbReference type="EC" id="2.7.13.3"/>
    </reaction>
</comment>
<dbReference type="RefSeq" id="WP_374830225.1">
    <property type="nucleotide sequence ID" value="NZ_JBHEEZ010000003.1"/>
</dbReference>
<proteinExistence type="predicted"/>
<protein>
    <recommendedName>
        <fullName evidence="2">histidine kinase</fullName>
        <ecNumber evidence="2">2.7.13.3</ecNumber>
    </recommendedName>
</protein>
<comment type="caution">
    <text evidence="10">The sequence shown here is derived from an EMBL/GenBank/DDBJ whole genome shotgun (WGS) entry which is preliminary data.</text>
</comment>
<dbReference type="PANTHER" id="PTHR44936:SF10">
    <property type="entry name" value="SENSOR PROTEIN RSTB"/>
    <property type="match status" value="1"/>
</dbReference>
<keyword evidence="3" id="KW-0808">Transferase</keyword>
<evidence type="ECO:0000256" key="3">
    <source>
        <dbReference type="ARBA" id="ARBA00022679"/>
    </source>
</evidence>
<evidence type="ECO:0000256" key="7">
    <source>
        <dbReference type="SAM" id="MobiDB-lite"/>
    </source>
</evidence>
<keyword evidence="4" id="KW-0547">Nucleotide-binding</keyword>
<dbReference type="InterPro" id="IPR005467">
    <property type="entry name" value="His_kinase_dom"/>
</dbReference>
<dbReference type="InterPro" id="IPR050980">
    <property type="entry name" value="2C_sensor_his_kinase"/>
</dbReference>
<feature type="transmembrane region" description="Helical" evidence="8">
    <location>
        <begin position="198"/>
        <end position="222"/>
    </location>
</feature>
<keyword evidence="5 10" id="KW-0418">Kinase</keyword>
<evidence type="ECO:0000256" key="5">
    <source>
        <dbReference type="ARBA" id="ARBA00022777"/>
    </source>
</evidence>
<evidence type="ECO:0000256" key="8">
    <source>
        <dbReference type="SAM" id="Phobius"/>
    </source>
</evidence>
<dbReference type="InterPro" id="IPR004358">
    <property type="entry name" value="Sig_transdc_His_kin-like_C"/>
</dbReference>
<dbReference type="GO" id="GO:0016301">
    <property type="term" value="F:kinase activity"/>
    <property type="evidence" value="ECO:0007669"/>
    <property type="project" value="UniProtKB-KW"/>
</dbReference>
<keyword evidence="8" id="KW-0472">Membrane</keyword>
<feature type="transmembrane region" description="Helical" evidence="8">
    <location>
        <begin position="45"/>
        <end position="66"/>
    </location>
</feature>
<dbReference type="CDD" id="cd00075">
    <property type="entry name" value="HATPase"/>
    <property type="match status" value="1"/>
</dbReference>
<dbReference type="InterPro" id="IPR003594">
    <property type="entry name" value="HATPase_dom"/>
</dbReference>
<sequence length="503" mass="55639">MASVDKATIRTDDPEGKNTLGDTVSPTAAEHFARLRWHNRLSNKFLLLTMLAVMIAEVLIFVPFVANMRLRWLGTQLGEASAISEVLLTDHISDIPSELQNKILSVTGTKAVALHGAGASRMIAMSDLPDQIDEVVDLDHVSETHAIVDAIRTLFDSKERTLRITGKVPTADMPDRRIEIVMSNTTLRAAMLRFAHNVLIHSLIISIIAASLIYMIIHVMLLRPVRLLHRSMIEFAAAPDNPARILVPENRKDEFGIAQQQISHIQSDLQQTLKEQKRLADLGLAVSKINHDMRNILASAQLISDRLADIDDPLVQRFAPKLIRTLRRAINYSESVLAYGRSQEPPPKPQRILLHPVVEDVRNSLPLSSATEICFVNRVPENLEVYADSEQLFRVLTNLCRNSVQAMTHAADTIDEKILTITAGKIDSTTIIGVEDTGPGLPPKAREHLFAAFKGSTSNEGTGLGLAIAQELIVAHGGTIELRDDRAVGAHFEIRLPDEPTRR</sequence>
<evidence type="ECO:0000259" key="9">
    <source>
        <dbReference type="PROSITE" id="PS50109"/>
    </source>
</evidence>
<evidence type="ECO:0000256" key="1">
    <source>
        <dbReference type="ARBA" id="ARBA00000085"/>
    </source>
</evidence>
<reference evidence="11" key="1">
    <citation type="journal article" date="2019" name="Int. J. Syst. Evol. Microbiol.">
        <title>The Global Catalogue of Microorganisms (GCM) 10K type strain sequencing project: providing services to taxonomists for standard genome sequencing and annotation.</title>
        <authorList>
            <consortium name="The Broad Institute Genomics Platform"/>
            <consortium name="The Broad Institute Genome Sequencing Center for Infectious Disease"/>
            <person name="Wu L."/>
            <person name="Ma J."/>
        </authorList>
    </citation>
    <scope>NUCLEOTIDE SEQUENCE [LARGE SCALE GENOMIC DNA]</scope>
    <source>
        <strain evidence="11">CGMCC 1.15731</strain>
    </source>
</reference>
<name>A0ABV9H4L5_9HYPH</name>
<evidence type="ECO:0000256" key="2">
    <source>
        <dbReference type="ARBA" id="ARBA00012438"/>
    </source>
</evidence>
<evidence type="ECO:0000256" key="4">
    <source>
        <dbReference type="ARBA" id="ARBA00022741"/>
    </source>
</evidence>
<dbReference type="Pfam" id="PF02518">
    <property type="entry name" value="HATPase_c"/>
    <property type="match status" value="1"/>
</dbReference>
<organism evidence="10 11">
    <name type="scientific">Daeguia caeni</name>
    <dbReference type="NCBI Taxonomy" id="439612"/>
    <lineage>
        <taxon>Bacteria</taxon>
        <taxon>Pseudomonadati</taxon>
        <taxon>Pseudomonadota</taxon>
        <taxon>Alphaproteobacteria</taxon>
        <taxon>Hyphomicrobiales</taxon>
        <taxon>Brucellaceae</taxon>
        <taxon>Daeguia</taxon>
    </lineage>
</organism>
<dbReference type="Gene3D" id="3.30.565.10">
    <property type="entry name" value="Histidine kinase-like ATPase, C-terminal domain"/>
    <property type="match status" value="1"/>
</dbReference>
<evidence type="ECO:0000256" key="6">
    <source>
        <dbReference type="ARBA" id="ARBA00022840"/>
    </source>
</evidence>
<dbReference type="PRINTS" id="PR00344">
    <property type="entry name" value="BCTRLSENSOR"/>
</dbReference>
<keyword evidence="8" id="KW-0812">Transmembrane</keyword>
<gene>
    <name evidence="10" type="ORF">ACFO1V_05215</name>
</gene>
<dbReference type="EMBL" id="JBHSEL010000044">
    <property type="protein sequence ID" value="MFC4624627.1"/>
    <property type="molecule type" value="Genomic_DNA"/>
</dbReference>
<dbReference type="Gene3D" id="6.10.340.10">
    <property type="match status" value="1"/>
</dbReference>
<dbReference type="PANTHER" id="PTHR44936">
    <property type="entry name" value="SENSOR PROTEIN CREC"/>
    <property type="match status" value="1"/>
</dbReference>
<dbReference type="InterPro" id="IPR036890">
    <property type="entry name" value="HATPase_C_sf"/>
</dbReference>
<dbReference type="SUPFAM" id="SSF55874">
    <property type="entry name" value="ATPase domain of HSP90 chaperone/DNA topoisomerase II/histidine kinase"/>
    <property type="match status" value="1"/>
</dbReference>
<accession>A0ABV9H4L5</accession>
<feature type="domain" description="Histidine kinase" evidence="9">
    <location>
        <begin position="288"/>
        <end position="500"/>
    </location>
</feature>
<dbReference type="EC" id="2.7.13.3" evidence="2"/>
<dbReference type="PROSITE" id="PS50109">
    <property type="entry name" value="HIS_KIN"/>
    <property type="match status" value="1"/>
</dbReference>
<evidence type="ECO:0000313" key="10">
    <source>
        <dbReference type="EMBL" id="MFC4624627.1"/>
    </source>
</evidence>
<feature type="region of interest" description="Disordered" evidence="7">
    <location>
        <begin position="1"/>
        <end position="23"/>
    </location>
</feature>
<dbReference type="Proteomes" id="UP001596042">
    <property type="component" value="Unassembled WGS sequence"/>
</dbReference>
<keyword evidence="11" id="KW-1185">Reference proteome</keyword>
<keyword evidence="6" id="KW-0067">ATP-binding</keyword>
<feature type="compositionally biased region" description="Basic and acidic residues" evidence="7">
    <location>
        <begin position="7"/>
        <end position="16"/>
    </location>
</feature>
<dbReference type="SMART" id="SM00387">
    <property type="entry name" value="HATPase_c"/>
    <property type="match status" value="1"/>
</dbReference>